<proteinExistence type="predicted"/>
<evidence type="ECO:0000313" key="5">
    <source>
        <dbReference type="Proteomes" id="UP001470230"/>
    </source>
</evidence>
<dbReference type="SMART" id="SM00262">
    <property type="entry name" value="GEL"/>
    <property type="match status" value="2"/>
</dbReference>
<dbReference type="Proteomes" id="UP001470230">
    <property type="component" value="Unassembled WGS sequence"/>
</dbReference>
<evidence type="ECO:0000256" key="1">
    <source>
        <dbReference type="ARBA" id="ARBA00022737"/>
    </source>
</evidence>
<dbReference type="InterPro" id="IPR029006">
    <property type="entry name" value="ADF-H/Gelsolin-like_dom_sf"/>
</dbReference>
<evidence type="ECO:0000259" key="2">
    <source>
        <dbReference type="Pfam" id="PF00626"/>
    </source>
</evidence>
<accession>A0ABR2JZY9</accession>
<comment type="caution">
    <text evidence="4">The sequence shown here is derived from an EMBL/GenBank/DDBJ whole genome shotgun (WGS) entry which is preliminary data.</text>
</comment>
<dbReference type="Gene3D" id="3.40.20.10">
    <property type="entry name" value="Severin"/>
    <property type="match status" value="3"/>
</dbReference>
<protein>
    <recommendedName>
        <fullName evidence="2">Gelsolin-like domain-containing protein</fullName>
    </recommendedName>
</protein>
<dbReference type="PANTHER" id="PTHR11977">
    <property type="entry name" value="VILLIN"/>
    <property type="match status" value="1"/>
</dbReference>
<dbReference type="InterPro" id="IPR007123">
    <property type="entry name" value="Gelsolin-like_dom"/>
</dbReference>
<dbReference type="SUPFAM" id="SSF55753">
    <property type="entry name" value="Actin depolymerizing proteins"/>
    <property type="match status" value="3"/>
</dbReference>
<reference evidence="4 5" key="1">
    <citation type="submission" date="2024-04" db="EMBL/GenBank/DDBJ databases">
        <title>Tritrichomonas musculus Genome.</title>
        <authorList>
            <person name="Alves-Ferreira E."/>
            <person name="Grigg M."/>
            <person name="Lorenzi H."/>
            <person name="Galac M."/>
        </authorList>
    </citation>
    <scope>NUCLEOTIDE SEQUENCE [LARGE SCALE GENOMIC DNA]</scope>
    <source>
        <strain evidence="4 5">EAF2021</strain>
    </source>
</reference>
<sequence length="335" mass="37226">MALDKAFLELPETETFNVFRVEKFNIVPWKDIGQFYSGDAYIVLNAVKVAQSDRIERDIYFWLGTDSTQDEQGTAAIKTVELDDRFDGEPTQHREVQGHESDEFLELFDKYGGIRYLDGGIETGFRKPTGTEPHTMLFHIKGRKHPVLQQVKVSGESLNQGDAFILVTAKTLYLWIGSSANYMEKNKAAQSFSGFRSIFPKHDYVRLDDGETSPEFWEALGGETPIKSAAAGGADAEHEASNTRKIYQIENGKFNLIAEGSAATRDKLEAGKVYIVSRGENAVVFFGEGISRDQIKQGIQKGVDFLKANNLPTYTSITVARAGKPSGRLALLFSS</sequence>
<dbReference type="EMBL" id="JAPFFF010000008">
    <property type="protein sequence ID" value="KAK8884016.1"/>
    <property type="molecule type" value="Genomic_DNA"/>
</dbReference>
<keyword evidence="1" id="KW-0677">Repeat</keyword>
<dbReference type="PRINTS" id="PR00597">
    <property type="entry name" value="GELSOLIN"/>
</dbReference>
<organism evidence="4 5">
    <name type="scientific">Tritrichomonas musculus</name>
    <dbReference type="NCBI Taxonomy" id="1915356"/>
    <lineage>
        <taxon>Eukaryota</taxon>
        <taxon>Metamonada</taxon>
        <taxon>Parabasalia</taxon>
        <taxon>Tritrichomonadida</taxon>
        <taxon>Tritrichomonadidae</taxon>
        <taxon>Tritrichomonas</taxon>
    </lineage>
</organism>
<dbReference type="InterPro" id="IPR007122">
    <property type="entry name" value="Villin/Gelsolin"/>
</dbReference>
<evidence type="ECO:0000313" key="3">
    <source>
        <dbReference type="EMBL" id="KAK8834895.1"/>
    </source>
</evidence>
<feature type="domain" description="Gelsolin-like" evidence="2">
    <location>
        <begin position="147"/>
        <end position="217"/>
    </location>
</feature>
<dbReference type="CDD" id="cd11290">
    <property type="entry name" value="gelsolin_S1_like"/>
    <property type="match status" value="1"/>
</dbReference>
<dbReference type="EMBL" id="JAPFFF010000274">
    <property type="protein sequence ID" value="KAK8834895.1"/>
    <property type="molecule type" value="Genomic_DNA"/>
</dbReference>
<feature type="domain" description="Gelsolin-like" evidence="2">
    <location>
        <begin position="31"/>
        <end position="105"/>
    </location>
</feature>
<keyword evidence="5" id="KW-1185">Reference proteome</keyword>
<gene>
    <name evidence="3" type="ORF">M9Y10_021003</name>
    <name evidence="4" type="ORF">M9Y10_043119</name>
</gene>
<dbReference type="Pfam" id="PF00626">
    <property type="entry name" value="Gelsolin"/>
    <property type="match status" value="2"/>
</dbReference>
<dbReference type="PANTHER" id="PTHR11977:SF51">
    <property type="entry name" value="PROTEIN FLIGHTLESS-1 HOMOLOG"/>
    <property type="match status" value="1"/>
</dbReference>
<name>A0ABR2JZY9_9EUKA</name>
<evidence type="ECO:0000313" key="4">
    <source>
        <dbReference type="EMBL" id="KAK8884016.1"/>
    </source>
</evidence>